<proteinExistence type="inferred from homology"/>
<dbReference type="RefSeq" id="WP_251797482.1">
    <property type="nucleotide sequence ID" value="NZ_JAMQOL010000010.1"/>
</dbReference>
<protein>
    <submittedName>
        <fullName evidence="4">SDR family oxidoreductase</fullName>
    </submittedName>
</protein>
<reference evidence="4 5" key="1">
    <citation type="submission" date="2022-06" db="EMBL/GenBank/DDBJ databases">
        <title>Actinoplanes abujensis sp. nov., isolated from Nigerian arid soil.</title>
        <authorList>
            <person name="Ding P."/>
        </authorList>
    </citation>
    <scope>NUCLEOTIDE SEQUENCE [LARGE SCALE GENOMIC DNA]</scope>
    <source>
        <strain evidence="5">TRM88002</strain>
    </source>
</reference>
<comment type="similarity">
    <text evidence="1">Belongs to the short-chain dehydrogenases/reductases (SDR) family.</text>
</comment>
<dbReference type="InterPro" id="IPR036291">
    <property type="entry name" value="NAD(P)-bd_dom_sf"/>
</dbReference>
<dbReference type="PANTHER" id="PTHR43639">
    <property type="entry name" value="OXIDOREDUCTASE, SHORT-CHAIN DEHYDROGENASE/REDUCTASE FAMILY (AFU_ORTHOLOGUE AFUA_5G02870)"/>
    <property type="match status" value="1"/>
</dbReference>
<dbReference type="SMART" id="SM00822">
    <property type="entry name" value="PKS_KR"/>
    <property type="match status" value="1"/>
</dbReference>
<evidence type="ECO:0000313" key="4">
    <source>
        <dbReference type="EMBL" id="MCM4077623.1"/>
    </source>
</evidence>
<evidence type="ECO:0000259" key="3">
    <source>
        <dbReference type="SMART" id="SM00822"/>
    </source>
</evidence>
<evidence type="ECO:0000313" key="5">
    <source>
        <dbReference type="Proteomes" id="UP001523216"/>
    </source>
</evidence>
<dbReference type="EMBL" id="JAMQOL010000010">
    <property type="protein sequence ID" value="MCM4077623.1"/>
    <property type="molecule type" value="Genomic_DNA"/>
</dbReference>
<keyword evidence="5" id="KW-1185">Reference proteome</keyword>
<organism evidence="4 5">
    <name type="scientific">Paractinoplanes hotanensis</name>
    <dbReference type="NCBI Taxonomy" id="2906497"/>
    <lineage>
        <taxon>Bacteria</taxon>
        <taxon>Bacillati</taxon>
        <taxon>Actinomycetota</taxon>
        <taxon>Actinomycetes</taxon>
        <taxon>Micromonosporales</taxon>
        <taxon>Micromonosporaceae</taxon>
        <taxon>Paractinoplanes</taxon>
    </lineage>
</organism>
<gene>
    <name evidence="4" type="ORF">LXN57_08605</name>
</gene>
<dbReference type="Pfam" id="PF13561">
    <property type="entry name" value="adh_short_C2"/>
    <property type="match status" value="1"/>
</dbReference>
<evidence type="ECO:0000256" key="2">
    <source>
        <dbReference type="ARBA" id="ARBA00023002"/>
    </source>
</evidence>
<dbReference type="PRINTS" id="PR00080">
    <property type="entry name" value="SDRFAMILY"/>
</dbReference>
<evidence type="ECO:0000256" key="1">
    <source>
        <dbReference type="ARBA" id="ARBA00006484"/>
    </source>
</evidence>
<dbReference type="Gene3D" id="3.40.50.720">
    <property type="entry name" value="NAD(P)-binding Rossmann-like Domain"/>
    <property type="match status" value="1"/>
</dbReference>
<dbReference type="InterPro" id="IPR057326">
    <property type="entry name" value="KR_dom"/>
</dbReference>
<comment type="caution">
    <text evidence="4">The sequence shown here is derived from an EMBL/GenBank/DDBJ whole genome shotgun (WGS) entry which is preliminary data.</text>
</comment>
<accession>A0ABT0XV11</accession>
<name>A0ABT0XV11_9ACTN</name>
<dbReference type="SUPFAM" id="SSF51735">
    <property type="entry name" value="NAD(P)-binding Rossmann-fold domains"/>
    <property type="match status" value="1"/>
</dbReference>
<keyword evidence="2" id="KW-0560">Oxidoreductase</keyword>
<dbReference type="PANTHER" id="PTHR43639:SF1">
    <property type="entry name" value="SHORT-CHAIN DEHYDROGENASE_REDUCTASE FAMILY PROTEIN"/>
    <property type="match status" value="1"/>
</dbReference>
<dbReference type="InterPro" id="IPR002347">
    <property type="entry name" value="SDR_fam"/>
</dbReference>
<feature type="domain" description="Ketoreductase" evidence="3">
    <location>
        <begin position="6"/>
        <end position="177"/>
    </location>
</feature>
<dbReference type="Proteomes" id="UP001523216">
    <property type="component" value="Unassembled WGS sequence"/>
</dbReference>
<dbReference type="PRINTS" id="PR00081">
    <property type="entry name" value="GDHRDH"/>
</dbReference>
<sequence>MTLTGRTALVTGGSRGIGRAIVEELAAAGARVVFTYRQDEAAAAEVVAEVRGTTAVRADQEDMGTLAAMFDPVRDGLDILVSNAGIATAAPIDRLTPAEFDRVFAVNTKFPLFAIREAAPLLRDGGRVVTISTLNTVSQAPGLALYCASKAALEQITAVAARELGPRGITVNAVSPGATDTDLLRSANPPEALETAAAMTALGRLGRPADVAAVVGFLCSPQGGWVTGQNIRATGGLMI</sequence>